<comment type="caution">
    <text evidence="2">The sequence shown here is derived from an EMBL/GenBank/DDBJ whole genome shotgun (WGS) entry which is preliminary data.</text>
</comment>
<dbReference type="AlphaFoldDB" id="A0A3M7RVU5"/>
<keyword evidence="1" id="KW-0472">Membrane</keyword>
<keyword evidence="1" id="KW-1133">Transmembrane helix</keyword>
<evidence type="ECO:0000313" key="2">
    <source>
        <dbReference type="EMBL" id="RNA27417.1"/>
    </source>
</evidence>
<dbReference type="Proteomes" id="UP000276133">
    <property type="component" value="Unassembled WGS sequence"/>
</dbReference>
<feature type="transmembrane region" description="Helical" evidence="1">
    <location>
        <begin position="44"/>
        <end position="66"/>
    </location>
</feature>
<accession>A0A3M7RVU5</accession>
<protein>
    <submittedName>
        <fullName evidence="2">Uncharacterized protein</fullName>
    </submittedName>
</protein>
<sequence length="140" mass="16202">MNEFLHDGTGQYAPLSQSHHPGELVESHEQRIESLATKIGIRLYSIYIFVKIMISIDPIKIFFILFKIANNTCKNLDMIFRAKKTTLQIPLFKFIRCKNGNIRVSTREEVQLTKLHSAIAELREFCLKHSAAYTETTKKM</sequence>
<gene>
    <name evidence="2" type="ORF">BpHYR1_007393</name>
</gene>
<dbReference type="EMBL" id="REGN01002545">
    <property type="protein sequence ID" value="RNA27417.1"/>
    <property type="molecule type" value="Genomic_DNA"/>
</dbReference>
<reference evidence="2 3" key="1">
    <citation type="journal article" date="2018" name="Sci. Rep.">
        <title>Genomic signatures of local adaptation to the degree of environmental predictability in rotifers.</title>
        <authorList>
            <person name="Franch-Gras L."/>
            <person name="Hahn C."/>
            <person name="Garcia-Roger E.M."/>
            <person name="Carmona M.J."/>
            <person name="Serra M."/>
            <person name="Gomez A."/>
        </authorList>
    </citation>
    <scope>NUCLEOTIDE SEQUENCE [LARGE SCALE GENOMIC DNA]</scope>
    <source>
        <strain evidence="2">HYR1</strain>
    </source>
</reference>
<evidence type="ECO:0000256" key="1">
    <source>
        <dbReference type="SAM" id="Phobius"/>
    </source>
</evidence>
<proteinExistence type="predicted"/>
<evidence type="ECO:0000313" key="3">
    <source>
        <dbReference type="Proteomes" id="UP000276133"/>
    </source>
</evidence>
<keyword evidence="3" id="KW-1185">Reference proteome</keyword>
<name>A0A3M7RVU5_BRAPC</name>
<organism evidence="2 3">
    <name type="scientific">Brachionus plicatilis</name>
    <name type="common">Marine rotifer</name>
    <name type="synonym">Brachionus muelleri</name>
    <dbReference type="NCBI Taxonomy" id="10195"/>
    <lineage>
        <taxon>Eukaryota</taxon>
        <taxon>Metazoa</taxon>
        <taxon>Spiralia</taxon>
        <taxon>Gnathifera</taxon>
        <taxon>Rotifera</taxon>
        <taxon>Eurotatoria</taxon>
        <taxon>Monogononta</taxon>
        <taxon>Pseudotrocha</taxon>
        <taxon>Ploima</taxon>
        <taxon>Brachionidae</taxon>
        <taxon>Brachionus</taxon>
    </lineage>
</organism>
<keyword evidence="1" id="KW-0812">Transmembrane</keyword>